<evidence type="ECO:0000313" key="3">
    <source>
        <dbReference type="Proteomes" id="UP000256305"/>
    </source>
</evidence>
<dbReference type="EMBL" id="QUAE01000002">
    <property type="protein sequence ID" value="REJ10477.1"/>
    <property type="molecule type" value="Genomic_DNA"/>
</dbReference>
<keyword evidence="1" id="KW-0472">Membrane</keyword>
<comment type="caution">
    <text evidence="2">The sequence shown here is derived from an EMBL/GenBank/DDBJ whole genome shotgun (WGS) entry which is preliminary data.</text>
</comment>
<dbReference type="RefSeq" id="WP_115822376.1">
    <property type="nucleotide sequence ID" value="NZ_QUAE01000002.1"/>
</dbReference>
<keyword evidence="3" id="KW-1185">Reference proteome</keyword>
<dbReference type="AlphaFoldDB" id="A0A3E0JCD8"/>
<evidence type="ECO:0000313" key="2">
    <source>
        <dbReference type="EMBL" id="REJ10477.1"/>
    </source>
</evidence>
<proteinExistence type="predicted"/>
<gene>
    <name evidence="2" type="ORF">DYE48_03060</name>
</gene>
<feature type="transmembrane region" description="Helical" evidence="1">
    <location>
        <begin position="6"/>
        <end position="22"/>
    </location>
</feature>
<dbReference type="SUPFAM" id="SSF52821">
    <property type="entry name" value="Rhodanese/Cell cycle control phosphatase"/>
    <property type="match status" value="1"/>
</dbReference>
<reference evidence="2 3" key="1">
    <citation type="submission" date="2018-08" db="EMBL/GenBank/DDBJ databases">
        <title>Genome sequence of Halobacillus trueperi KCTC 3686.</title>
        <authorList>
            <person name="Cho K.H."/>
            <person name="Kwak M.-J."/>
            <person name="Kim B.-Y."/>
            <person name="Chun J."/>
        </authorList>
    </citation>
    <scope>NUCLEOTIDE SEQUENCE [LARGE SCALE GENOMIC DNA]</scope>
    <source>
        <strain evidence="2 3">KCTC 3686</strain>
    </source>
</reference>
<dbReference type="Proteomes" id="UP000256305">
    <property type="component" value="Unassembled WGS sequence"/>
</dbReference>
<dbReference type="Gene3D" id="3.40.250.10">
    <property type="entry name" value="Rhodanese-like domain"/>
    <property type="match status" value="1"/>
</dbReference>
<evidence type="ECO:0000256" key="1">
    <source>
        <dbReference type="SAM" id="Phobius"/>
    </source>
</evidence>
<dbReference type="InterPro" id="IPR036873">
    <property type="entry name" value="Rhodanese-like_dom_sf"/>
</dbReference>
<name>A0A3E0JCD8_9BACI</name>
<sequence>MSFVMIVTLVVGAGLFLLHRYLPVSHVKKMNMSEITAKNDGMIVPVDTRDYQTSSHDKMEHAVCLPLAYLERHHQDIPQHPIVLVCSDEVEKNLAARLLKRKGYEVIGYTIPAKDQECRAMPCMIEK</sequence>
<accession>A0A3E0JCD8</accession>
<keyword evidence="1" id="KW-1133">Transmembrane helix</keyword>
<keyword evidence="1" id="KW-0812">Transmembrane</keyword>
<protein>
    <recommendedName>
        <fullName evidence="4">Rhodanese-like domain-containing protein</fullName>
    </recommendedName>
</protein>
<evidence type="ECO:0008006" key="4">
    <source>
        <dbReference type="Google" id="ProtNLM"/>
    </source>
</evidence>
<organism evidence="2 3">
    <name type="scientific">Halobacillus trueperi</name>
    <dbReference type="NCBI Taxonomy" id="156205"/>
    <lineage>
        <taxon>Bacteria</taxon>
        <taxon>Bacillati</taxon>
        <taxon>Bacillota</taxon>
        <taxon>Bacilli</taxon>
        <taxon>Bacillales</taxon>
        <taxon>Bacillaceae</taxon>
        <taxon>Halobacillus</taxon>
    </lineage>
</organism>